<accession>A0A1J5I1P9</accession>
<reference evidence="2 3" key="1">
    <citation type="journal article" date="2016" name="Environ. Microbiol.">
        <title>Genomic resolution of a cold subsurface aquifer community provides metabolic insights for novel microbes adapted to high CO concentrations.</title>
        <authorList>
            <person name="Probst A.J."/>
            <person name="Castelle C.J."/>
            <person name="Singh A."/>
            <person name="Brown C.T."/>
            <person name="Anantharaman K."/>
            <person name="Sharon I."/>
            <person name="Hug L.A."/>
            <person name="Burstein D."/>
            <person name="Emerson J.B."/>
            <person name="Thomas B.C."/>
            <person name="Banfield J.F."/>
        </authorList>
    </citation>
    <scope>NUCLEOTIDE SEQUENCE [LARGE SCALE GENOMIC DNA]</scope>
    <source>
        <strain evidence="2">CG2_30_35_20</strain>
    </source>
</reference>
<comment type="caution">
    <text evidence="2">The sequence shown here is derived from an EMBL/GenBank/DDBJ whole genome shotgun (WGS) entry which is preliminary data.</text>
</comment>
<proteinExistence type="predicted"/>
<evidence type="ECO:0000313" key="2">
    <source>
        <dbReference type="EMBL" id="OIP87047.1"/>
    </source>
</evidence>
<gene>
    <name evidence="2" type="ORF">AUK05_02200</name>
</gene>
<dbReference type="Pfam" id="PF02498">
    <property type="entry name" value="Bro-N"/>
    <property type="match status" value="1"/>
</dbReference>
<organism evidence="2 3">
    <name type="scientific">Candidatus Shapirobacteria bacterium CG2_30_35_20</name>
    <dbReference type="NCBI Taxonomy" id="1805376"/>
    <lineage>
        <taxon>Bacteria</taxon>
        <taxon>Candidatus Shapironibacteriota</taxon>
    </lineage>
</organism>
<dbReference type="Proteomes" id="UP000182344">
    <property type="component" value="Unassembled WGS sequence"/>
</dbReference>
<evidence type="ECO:0000313" key="3">
    <source>
        <dbReference type="Proteomes" id="UP000182344"/>
    </source>
</evidence>
<dbReference type="NCBIfam" id="NF008573">
    <property type="entry name" value="PRK11525.1"/>
    <property type="match status" value="1"/>
</dbReference>
<dbReference type="EMBL" id="MNZO01000032">
    <property type="protein sequence ID" value="OIP87047.1"/>
    <property type="molecule type" value="Genomic_DNA"/>
</dbReference>
<name>A0A1J5I1P9_9BACT</name>
<protein>
    <submittedName>
        <fullName evidence="2">DNA damage-inducible protein D</fullName>
    </submittedName>
</protein>
<sequence>MNNIISTQNNSFENIKIIKDNSEFWSARDLMRTLDYLRWENFDEVIKKAKTACQKSNQDVKEHFRDVTKTLITGNKAKISITDIELDRYACYLIAQNGDSRKPQIALAQTYFAIQTRRQELTDQLNSDNKRLFIRSEVTAQNKKLFSTATKSGVKKFGLFNDAGYRGLYNHTLSEIEHKKKIKKGELLDRAGSTELAANLFRITQTEDILSKNKNIHGDIPASNTHYQVGRKVRKTIEEIGGTPPELLPAEKNIKILESEIKKLK</sequence>
<dbReference type="STRING" id="1805376.AUK05_02200"/>
<dbReference type="InterPro" id="IPR003497">
    <property type="entry name" value="BRO_N_domain"/>
</dbReference>
<evidence type="ECO:0000259" key="1">
    <source>
        <dbReference type="Pfam" id="PF02498"/>
    </source>
</evidence>
<dbReference type="AlphaFoldDB" id="A0A1J5I1P9"/>
<feature type="domain" description="Bro-N" evidence="1">
    <location>
        <begin position="14"/>
        <end position="109"/>
    </location>
</feature>